<dbReference type="PANTHER" id="PTHR40849:SF2">
    <property type="entry name" value="RGS DOMAIN-CONTAINING PROTEIN"/>
    <property type="match status" value="1"/>
</dbReference>
<organism evidence="3 4">
    <name type="scientific">Prorocentrum cordatum</name>
    <dbReference type="NCBI Taxonomy" id="2364126"/>
    <lineage>
        <taxon>Eukaryota</taxon>
        <taxon>Sar</taxon>
        <taxon>Alveolata</taxon>
        <taxon>Dinophyceae</taxon>
        <taxon>Prorocentrales</taxon>
        <taxon>Prorocentraceae</taxon>
        <taxon>Prorocentrum</taxon>
    </lineage>
</organism>
<feature type="region of interest" description="Disordered" evidence="1">
    <location>
        <begin position="976"/>
        <end position="1060"/>
    </location>
</feature>
<feature type="region of interest" description="Disordered" evidence="1">
    <location>
        <begin position="1225"/>
        <end position="1295"/>
    </location>
</feature>
<evidence type="ECO:0000256" key="1">
    <source>
        <dbReference type="SAM" id="MobiDB-lite"/>
    </source>
</evidence>
<reference evidence="3" key="1">
    <citation type="submission" date="2023-10" db="EMBL/GenBank/DDBJ databases">
        <authorList>
            <person name="Chen Y."/>
            <person name="Shah S."/>
            <person name="Dougan E. K."/>
            <person name="Thang M."/>
            <person name="Chan C."/>
        </authorList>
    </citation>
    <scope>NUCLEOTIDE SEQUENCE [LARGE SCALE GENOMIC DNA]</scope>
</reference>
<feature type="transmembrane region" description="Helical" evidence="2">
    <location>
        <begin position="118"/>
        <end position="148"/>
    </location>
</feature>
<evidence type="ECO:0000256" key="2">
    <source>
        <dbReference type="SAM" id="Phobius"/>
    </source>
</evidence>
<dbReference type="EMBL" id="CAUYUJ010022515">
    <property type="protein sequence ID" value="CAK0911084.1"/>
    <property type="molecule type" value="Genomic_DNA"/>
</dbReference>
<feature type="compositionally biased region" description="Low complexity" evidence="1">
    <location>
        <begin position="1228"/>
        <end position="1241"/>
    </location>
</feature>
<feature type="compositionally biased region" description="Basic residues" evidence="1">
    <location>
        <begin position="429"/>
        <end position="440"/>
    </location>
</feature>
<feature type="compositionally biased region" description="Basic and acidic residues" evidence="1">
    <location>
        <begin position="1040"/>
        <end position="1060"/>
    </location>
</feature>
<feature type="compositionally biased region" description="Low complexity" evidence="1">
    <location>
        <begin position="1499"/>
        <end position="1514"/>
    </location>
</feature>
<sequence>MSRANLGRELAKAKLLDVSAPMRSSVLGGLKTLIRESAVADPVRKGFEGAIDSFLNDLEHEIEGNLEAALLKQKSLATIEGPDGGRCPLRCYYRVRAFILYHFLPHDKSIFGKLKDPVYLCMLLLTLLPFALVRVAFYSVVLAMIVFPRPPDEFQLVNFILLFKGSQFLNAGLITMGKGSMKYFICFSLHPGHMTTCIVERGPGASDSLVNALIDYVGSCVLVWIAFRQLPHSEKHARSKYLAREQDGPHSDKHAKAKTPQESNAGEGFGSGKGGQLGRLLWYDVRCFALSLAVLAVVAVVTWRLEYEQQDFLHWVLRSAHFREDLFWCKVLYGILSLPFLPFSVSFLLKVLTHCEYTGYNEHGGCVAFDIPMNARAPNSPQKASPVKATNEQQREARFGHCLVPGLCSRAVRALPRRDGAVRPGRAARGWRGHHHRSTRNPHANVDPAGEKVHRLAVAWDCRCVARGLLKFQTAAADLNGAARSKSAAKALIEALSAEFEVPDGSVPCQTFEKFSRDFPIAEVQNVSATSIAITRDAFAQVLKKINHDVIAAQSKDASRTLNRDGQETSCFVVVHVHDEAAMKVKSFDFDGAFRPELQNRTVGRYSKVQNQAVCVDFGQARVPVLTELMGMSVKDAPTIAECLIQVFESIARAIKDGCPRATVRIVHVVIGDAAATNEAACKRLFAFLHAAERQLGIRYYLVVVKCAAHQANLVVQCAICGQCLQDPLNSDALCAAASRAFKYVIPGKLWMMSRRHNPMGYSRKCEEFLQVPDDDLDLGYSLALKREAWRCRSLSDAAMWLMADEVQEEIDEVLGSMLANSLDAERKIHQGRTPDHAKARSLAVASRNQLLHQYHVERERFLACRMRAAKQGDKDALRSQVEAHTADLEAEVAARQGEAARLARLANAAHVPVTQRVWLVQKEAFPDVGKDKKVSFWLLGPSEAQGVDHDRVWVLDAHAPTGPCMRGAIRRTIGWKATKDRGSKKPRLEDGDAHASGQSCGAEVAAGSGPAAAPQGMAPAPAALAAASSGMAPGGAEAAPERKRRETLAEHVSSEDNDDVSIKTRRLDCQKACEAGRFYVPGETDTAHFRAKMYVGYLKKQKAEHMKRDSEKSFADELSVESRYFFQYLADWILKGKTHEVIGHFAPLFREAKELRPALVPKIAQAICSIGEVDLLGQFSGPESELEKYGLPPKRISALAGNPFLAGFRKARFEAQFALAKTASSWRGAAPGPAAEQPGGEQPGGEQPGGEQPDGDQPGGVQPGGEQPGGEQPGGERPGGEQPGGEQPGQGRRGKAAAWIYISMPHMRWRALRNGEKVDSAFSWKAVSAWVALQAGKPAPPLDSIDAEFMGDGDVDDARPESYMKDGVMDWQAFNEAQRGHRESKSRKGPKRGQGAKACGSKAVSERCGAPGKGLGFRPSAPRAQTNQERPQGDGRQEAPGGRPCSGRQDRRSTSRQSTASAGFLPNVPPTVTGGMSRSRSAAELGAAGERTATPPWGAARAHTAGGTVVAAAPQPLLGTEGPPRSAASDGPGKKKRSKVREKEPEPYLHEVWEKYPDSHKKPSDAEDPFLVKLGACKPPPRRSAESEASSDQAAGRGSVVAPAGA</sequence>
<keyword evidence="4" id="KW-1185">Reference proteome</keyword>
<gene>
    <name evidence="3" type="ORF">PCOR1329_LOCUS85069</name>
</gene>
<proteinExistence type="predicted"/>
<name>A0ABN9YE38_9DINO</name>
<feature type="compositionally biased region" description="Low complexity" evidence="1">
    <location>
        <begin position="1002"/>
        <end position="1039"/>
    </location>
</feature>
<feature type="compositionally biased region" description="Basic and acidic residues" evidence="1">
    <location>
        <begin position="1542"/>
        <end position="1566"/>
    </location>
</feature>
<feature type="region of interest" description="Disordered" evidence="1">
    <location>
        <begin position="1371"/>
        <end position="1607"/>
    </location>
</feature>
<keyword evidence="2" id="KW-1133">Transmembrane helix</keyword>
<feature type="compositionally biased region" description="Gly residues" evidence="1">
    <location>
        <begin position="1258"/>
        <end position="1289"/>
    </location>
</feature>
<evidence type="ECO:0000313" key="3">
    <source>
        <dbReference type="EMBL" id="CAK0911084.1"/>
    </source>
</evidence>
<keyword evidence="2" id="KW-0472">Membrane</keyword>
<dbReference type="Proteomes" id="UP001189429">
    <property type="component" value="Unassembled WGS sequence"/>
</dbReference>
<dbReference type="PANTHER" id="PTHR40849">
    <property type="entry name" value="C2 CALCIUM-DEPENDENT MEMBRANE TARGETING"/>
    <property type="match status" value="1"/>
</dbReference>
<evidence type="ECO:0000313" key="4">
    <source>
        <dbReference type="Proteomes" id="UP001189429"/>
    </source>
</evidence>
<feature type="compositionally biased region" description="Basic and acidic residues" evidence="1">
    <location>
        <begin position="242"/>
        <end position="254"/>
    </location>
</feature>
<protein>
    <submittedName>
        <fullName evidence="3">Uncharacterized protein</fullName>
    </submittedName>
</protein>
<keyword evidence="2" id="KW-0812">Transmembrane</keyword>
<feature type="region of interest" description="Disordered" evidence="1">
    <location>
        <begin position="242"/>
        <end position="270"/>
    </location>
</feature>
<comment type="caution">
    <text evidence="3">The sequence shown here is derived from an EMBL/GenBank/DDBJ whole genome shotgun (WGS) entry which is preliminary data.</text>
</comment>
<feature type="region of interest" description="Disordered" evidence="1">
    <location>
        <begin position="423"/>
        <end position="447"/>
    </location>
</feature>
<accession>A0ABN9YE38</accession>
<feature type="compositionally biased region" description="Basic and acidic residues" evidence="1">
    <location>
        <begin position="978"/>
        <end position="994"/>
    </location>
</feature>